<name>A0A6M3LHG4_9ZZZZ</name>
<organism evidence="1">
    <name type="scientific">viral metagenome</name>
    <dbReference type="NCBI Taxonomy" id="1070528"/>
    <lineage>
        <taxon>unclassified sequences</taxon>
        <taxon>metagenomes</taxon>
        <taxon>organismal metagenomes</taxon>
    </lineage>
</organism>
<protein>
    <submittedName>
        <fullName evidence="1">Uncharacterized protein</fullName>
    </submittedName>
</protein>
<dbReference type="AlphaFoldDB" id="A0A6M3LHG4"/>
<evidence type="ECO:0000313" key="1">
    <source>
        <dbReference type="EMBL" id="QJA92764.1"/>
    </source>
</evidence>
<sequence length="278" mass="29966">MALHELSVGVGLRQVWIGPRDDDGLMTIPAGTVVGTAYAGVQAKYSRALVITPSDVQRIVAAGDDRPFHTFLEAPTDVPTGELRTQISDTALIALITGVTEFGSDPAKLVPLSTDKLGDEDNLIIWGSRKSVETGSTSFGARKWETYFLPNVRAAAFPHPWEISTIGEFRWTLALNMSTVDPWGRTLAVGTHGCTEAAWFLLKTRYQPFFDYFEGDGAETEFQLTKGALVKYNTPLISSIVSCVDGVMTGVTVDAAGLATFAGAPADGAHIAIQYEYE</sequence>
<reference evidence="1" key="1">
    <citation type="submission" date="2020-03" db="EMBL/GenBank/DDBJ databases">
        <title>The deep terrestrial virosphere.</title>
        <authorList>
            <person name="Holmfeldt K."/>
            <person name="Nilsson E."/>
            <person name="Simone D."/>
            <person name="Lopez-Fernandez M."/>
            <person name="Wu X."/>
            <person name="de Brujin I."/>
            <person name="Lundin D."/>
            <person name="Andersson A."/>
            <person name="Bertilsson S."/>
            <person name="Dopson M."/>
        </authorList>
    </citation>
    <scope>NUCLEOTIDE SEQUENCE</scope>
    <source>
        <strain evidence="1">MM415B04483</strain>
    </source>
</reference>
<proteinExistence type="predicted"/>
<gene>
    <name evidence="1" type="ORF">MM415B04483_0008</name>
</gene>
<dbReference type="EMBL" id="MT143094">
    <property type="protein sequence ID" value="QJA92764.1"/>
    <property type="molecule type" value="Genomic_DNA"/>
</dbReference>
<accession>A0A6M3LHG4</accession>